<feature type="domain" description="Glutamate/phenylalanine/leucine/valine/L-tryptophan dehydrogenase C-terminal" evidence="6">
    <location>
        <begin position="228"/>
        <end position="456"/>
    </location>
</feature>
<dbReference type="InterPro" id="IPR006097">
    <property type="entry name" value="Glu/Leu/Phe/Val/Trp_DH_dimer"/>
</dbReference>
<evidence type="ECO:0000256" key="1">
    <source>
        <dbReference type="ARBA" id="ARBA00006382"/>
    </source>
</evidence>
<organism evidence="7 8">
    <name type="scientific">Ornithinibacillus salinisoli</name>
    <dbReference type="NCBI Taxonomy" id="1848459"/>
    <lineage>
        <taxon>Bacteria</taxon>
        <taxon>Bacillati</taxon>
        <taxon>Bacillota</taxon>
        <taxon>Bacilli</taxon>
        <taxon>Bacillales</taxon>
        <taxon>Bacillaceae</taxon>
        <taxon>Ornithinibacillus</taxon>
    </lineage>
</organism>
<dbReference type="Pfam" id="PF00208">
    <property type="entry name" value="ELFV_dehydrog"/>
    <property type="match status" value="1"/>
</dbReference>
<dbReference type="PROSITE" id="PS00074">
    <property type="entry name" value="GLFV_DEHYDROGENASE"/>
    <property type="match status" value="1"/>
</dbReference>
<dbReference type="GO" id="GO:0016491">
    <property type="term" value="F:oxidoreductase activity"/>
    <property type="evidence" value="ECO:0007669"/>
    <property type="project" value="UniProtKB-KW"/>
</dbReference>
<dbReference type="InterPro" id="IPR036291">
    <property type="entry name" value="NAD(P)-bd_dom_sf"/>
</dbReference>
<evidence type="ECO:0000259" key="6">
    <source>
        <dbReference type="SMART" id="SM00839"/>
    </source>
</evidence>
<dbReference type="RefSeq" id="WP_377555478.1">
    <property type="nucleotide sequence ID" value="NZ_JBHUHQ010000013.1"/>
</dbReference>
<proteinExistence type="inferred from homology"/>
<evidence type="ECO:0000313" key="7">
    <source>
        <dbReference type="EMBL" id="MFD2043904.1"/>
    </source>
</evidence>
<dbReference type="Pfam" id="PF02812">
    <property type="entry name" value="ELFV_dehydrog_N"/>
    <property type="match status" value="1"/>
</dbReference>
<dbReference type="SUPFAM" id="SSF51735">
    <property type="entry name" value="NAD(P)-binding Rossmann-fold domains"/>
    <property type="match status" value="1"/>
</dbReference>
<protein>
    <recommendedName>
        <fullName evidence="2 4">Glutamate dehydrogenase</fullName>
    </recommendedName>
</protein>
<dbReference type="InterPro" id="IPR046346">
    <property type="entry name" value="Aminoacid_DH-like_N_sf"/>
</dbReference>
<sequence length="459" mass="51262">MANNTVEIIQDSLHALLDDKTFLPDLKGEAREKAFTSLVSILSTPNHVNKSFLRIALKNGSVVRIPSFRVQHNNILGPYKGGIRFHETVSEDEVVNLASLMTLKNALHEVPFGGGKGGVVINPRDFGDKDLYLICKKYVQYFSDILGPDKDIPAPDVGTSAREMDWMMGEYKSIRPGESYRGSFTGKSVENGGSLGRREATGKGVYYTFRYLLYNFVNEQEKWLSERENIFAKTALSLKEKSLSLAVQGFGNVGSVAALAAYQCNHLNNKIVAVSDRNVTLYNSDGLDISNLVKFVTDQNGDLPTTEEQLKHADVKATIMDRDKVLTADVDVLFLAALENQIHRENMKEIKSPIIVEGANAPVTTEADDFLSEKGVIIIPDILANAGGVIVSYFEWLQGRETQFYSEEEVISKLYEKMQVTFDTVLPQFFGDPFPLRQNCYIHAVMKLSTILYRQGKLY</sequence>
<evidence type="ECO:0000256" key="3">
    <source>
        <dbReference type="ARBA" id="ARBA00023002"/>
    </source>
</evidence>
<comment type="caution">
    <text evidence="7">The sequence shown here is derived from an EMBL/GenBank/DDBJ whole genome shotgun (WGS) entry which is preliminary data.</text>
</comment>
<dbReference type="CDD" id="cd01076">
    <property type="entry name" value="NAD_bind_1_Glu_DH"/>
    <property type="match status" value="1"/>
</dbReference>
<evidence type="ECO:0000256" key="4">
    <source>
        <dbReference type="PIRNR" id="PIRNR000185"/>
    </source>
</evidence>
<dbReference type="InterPro" id="IPR006095">
    <property type="entry name" value="Glu/Leu/Phe/Val/Trp_DH"/>
</dbReference>
<dbReference type="SMART" id="SM00839">
    <property type="entry name" value="ELFV_dehydrog"/>
    <property type="match status" value="1"/>
</dbReference>
<dbReference type="InterPro" id="IPR006096">
    <property type="entry name" value="Glu/Leu/Phe/Val/Trp_DH_C"/>
</dbReference>
<dbReference type="PANTHER" id="PTHR11606:SF13">
    <property type="entry name" value="GLUTAMATE DEHYDROGENASE 1, MITOCHONDRIAL"/>
    <property type="match status" value="1"/>
</dbReference>
<dbReference type="Proteomes" id="UP001597383">
    <property type="component" value="Unassembled WGS sequence"/>
</dbReference>
<reference evidence="8" key="1">
    <citation type="journal article" date="2019" name="Int. J. Syst. Evol. Microbiol.">
        <title>The Global Catalogue of Microorganisms (GCM) 10K type strain sequencing project: providing services to taxonomists for standard genome sequencing and annotation.</title>
        <authorList>
            <consortium name="The Broad Institute Genomics Platform"/>
            <consortium name="The Broad Institute Genome Sequencing Center for Infectious Disease"/>
            <person name="Wu L."/>
            <person name="Ma J."/>
        </authorList>
    </citation>
    <scope>NUCLEOTIDE SEQUENCE [LARGE SCALE GENOMIC DNA]</scope>
    <source>
        <strain evidence="8">R28</strain>
    </source>
</reference>
<comment type="similarity">
    <text evidence="1 4 5">Belongs to the Glu/Leu/Phe/Val dehydrogenases family.</text>
</comment>
<dbReference type="PRINTS" id="PR00082">
    <property type="entry name" value="GLFDHDRGNASE"/>
</dbReference>
<dbReference type="SUPFAM" id="SSF53223">
    <property type="entry name" value="Aminoacid dehydrogenase-like, N-terminal domain"/>
    <property type="match status" value="1"/>
</dbReference>
<name>A0ABW4VXJ2_9BACI</name>
<keyword evidence="8" id="KW-1185">Reference proteome</keyword>
<dbReference type="Gene3D" id="3.40.50.10860">
    <property type="entry name" value="Leucine Dehydrogenase, chain A, domain 1"/>
    <property type="match status" value="1"/>
</dbReference>
<evidence type="ECO:0000256" key="5">
    <source>
        <dbReference type="RuleBase" id="RU004417"/>
    </source>
</evidence>
<dbReference type="Gene3D" id="3.40.50.720">
    <property type="entry name" value="NAD(P)-binding Rossmann-like Domain"/>
    <property type="match status" value="1"/>
</dbReference>
<dbReference type="PIRSF" id="PIRSF000185">
    <property type="entry name" value="Glu_DH"/>
    <property type="match status" value="1"/>
</dbReference>
<keyword evidence="3 4" id="KW-0560">Oxidoreductase</keyword>
<dbReference type="PANTHER" id="PTHR11606">
    <property type="entry name" value="GLUTAMATE DEHYDROGENASE"/>
    <property type="match status" value="1"/>
</dbReference>
<accession>A0ABW4VXJ2</accession>
<dbReference type="InterPro" id="IPR014362">
    <property type="entry name" value="Glu_DH"/>
</dbReference>
<evidence type="ECO:0000313" key="8">
    <source>
        <dbReference type="Proteomes" id="UP001597383"/>
    </source>
</evidence>
<evidence type="ECO:0000256" key="2">
    <source>
        <dbReference type="ARBA" id="ARBA00012896"/>
    </source>
</evidence>
<gene>
    <name evidence="7" type="ORF">ACFSJF_06500</name>
</gene>
<dbReference type="InterPro" id="IPR033524">
    <property type="entry name" value="Glu/Leu/Phe/Val_DH_AS"/>
</dbReference>
<dbReference type="EMBL" id="JBHUHQ010000013">
    <property type="protein sequence ID" value="MFD2043904.1"/>
    <property type="molecule type" value="Genomic_DNA"/>
</dbReference>
<dbReference type="InterPro" id="IPR033922">
    <property type="entry name" value="NAD_bind_Glu_DH"/>
</dbReference>